<protein>
    <recommendedName>
        <fullName evidence="3">ABC transmembrane type-1 domain-containing protein</fullName>
    </recommendedName>
</protein>
<comment type="caution">
    <text evidence="1">The sequence shown here is derived from an EMBL/GenBank/DDBJ whole genome shotgun (WGS) entry which is preliminary data.</text>
</comment>
<accession>A0AAV9MTF3</accession>
<dbReference type="GeneID" id="89978582"/>
<dbReference type="RefSeq" id="XP_064700419.1">
    <property type="nucleotide sequence ID" value="XM_064853961.1"/>
</dbReference>
<dbReference type="EMBL" id="JAVRRD010000043">
    <property type="protein sequence ID" value="KAK5044768.1"/>
    <property type="molecule type" value="Genomic_DNA"/>
</dbReference>
<dbReference type="Proteomes" id="UP001358417">
    <property type="component" value="Unassembled WGS sequence"/>
</dbReference>
<reference evidence="1 2" key="1">
    <citation type="submission" date="2023-08" db="EMBL/GenBank/DDBJ databases">
        <title>Black Yeasts Isolated from many extreme environments.</title>
        <authorList>
            <person name="Coleine C."/>
            <person name="Stajich J.E."/>
            <person name="Selbmann L."/>
        </authorList>
    </citation>
    <scope>NUCLEOTIDE SEQUENCE [LARGE SCALE GENOMIC DNA]</scope>
    <source>
        <strain evidence="1 2">CCFEE 5792</strain>
    </source>
</reference>
<evidence type="ECO:0000313" key="1">
    <source>
        <dbReference type="EMBL" id="KAK5044768.1"/>
    </source>
</evidence>
<proteinExistence type="predicted"/>
<organism evidence="1 2">
    <name type="scientific">Exophiala bonariae</name>
    <dbReference type="NCBI Taxonomy" id="1690606"/>
    <lineage>
        <taxon>Eukaryota</taxon>
        <taxon>Fungi</taxon>
        <taxon>Dikarya</taxon>
        <taxon>Ascomycota</taxon>
        <taxon>Pezizomycotina</taxon>
        <taxon>Eurotiomycetes</taxon>
        <taxon>Chaetothyriomycetidae</taxon>
        <taxon>Chaetothyriales</taxon>
        <taxon>Herpotrichiellaceae</taxon>
        <taxon>Exophiala</taxon>
    </lineage>
</organism>
<evidence type="ECO:0000313" key="2">
    <source>
        <dbReference type="Proteomes" id="UP001358417"/>
    </source>
</evidence>
<gene>
    <name evidence="1" type="ORF">LTR84_010424</name>
</gene>
<dbReference type="AlphaFoldDB" id="A0AAV9MTF3"/>
<sequence length="143" mass="15819">MSAAVLGFTIITIRFTPLTFITGLFALPVRQFQDNQIISRRGDAQSPTGVNTINYIGKITANMELVSISLTIILMWLAIKHCIGGPVFLRSEPDRKMVTALLATSKNTEANALQGSNTSGRKLWFQSRVHDLEIGKGDRDHVY</sequence>
<keyword evidence="2" id="KW-1185">Reference proteome</keyword>
<evidence type="ECO:0008006" key="3">
    <source>
        <dbReference type="Google" id="ProtNLM"/>
    </source>
</evidence>
<name>A0AAV9MTF3_9EURO</name>